<evidence type="ECO:0008006" key="4">
    <source>
        <dbReference type="Google" id="ProtNLM"/>
    </source>
</evidence>
<dbReference type="Proteomes" id="UP001168146">
    <property type="component" value="Unassembled WGS sequence"/>
</dbReference>
<keyword evidence="1" id="KW-0732">Signal</keyword>
<dbReference type="InterPro" id="IPR015943">
    <property type="entry name" value="WD40/YVTN_repeat-like_dom_sf"/>
</dbReference>
<protein>
    <recommendedName>
        <fullName evidence="4">3-carboxymuconate cyclase</fullName>
    </recommendedName>
</protein>
<comment type="caution">
    <text evidence="2">The sequence shown here is derived from an EMBL/GenBank/DDBJ whole genome shotgun (WGS) entry which is preliminary data.</text>
</comment>
<dbReference type="EMBL" id="JASUXU010000314">
    <property type="protein sequence ID" value="KAK0301663.1"/>
    <property type="molecule type" value="Genomic_DNA"/>
</dbReference>
<dbReference type="SUPFAM" id="SSF69322">
    <property type="entry name" value="Tricorn protease domain 2"/>
    <property type="match status" value="1"/>
</dbReference>
<evidence type="ECO:0000313" key="2">
    <source>
        <dbReference type="EMBL" id="KAK0301663.1"/>
    </source>
</evidence>
<dbReference type="AlphaFoldDB" id="A0AAN6F4C5"/>
<organism evidence="2 3">
    <name type="scientific">Friedmanniomyces endolithicus</name>
    <dbReference type="NCBI Taxonomy" id="329885"/>
    <lineage>
        <taxon>Eukaryota</taxon>
        <taxon>Fungi</taxon>
        <taxon>Dikarya</taxon>
        <taxon>Ascomycota</taxon>
        <taxon>Pezizomycotina</taxon>
        <taxon>Dothideomycetes</taxon>
        <taxon>Dothideomycetidae</taxon>
        <taxon>Mycosphaerellales</taxon>
        <taxon>Teratosphaeriaceae</taxon>
        <taxon>Friedmanniomyces</taxon>
    </lineage>
</organism>
<sequence>MRATFILLLTSLTSAFPQQNWRRIQPDTGSAAYFLENDPAGNNIVSLEIASDGSLSNPTRIPTGGYGSSQVNASGFPNAADTLGSQGSVTVVDDWIFAVNAGSNTVSMFSIAPEDPRHPQLVGKPVGTLGQFPISVDYSPRVQKACVLNGGAVAGVACFSVDPVRGLRADGSLHAIPKTIIMETTPPSGPPGSAAQVLFAPDSSAIFATVKGNAGASPVKLGSLLAWPLNGGQISNSEPVVTQLPGITMDFGFTFIDNKIIFLADPSFGISLLSVKQDLTVTETRHTVIPGQSAICWTAYSPATNLLYAIDAGLNKTGSLVGSIAVSDVDGMIDAQGVFDSAVSDGLMYSLTAANGVSVINLQKQQQVQFLDLSHFGVRKYYMGMAVWPSSTQA</sequence>
<name>A0AAN6F4C5_9PEZI</name>
<evidence type="ECO:0000256" key="1">
    <source>
        <dbReference type="SAM" id="SignalP"/>
    </source>
</evidence>
<feature type="chain" id="PRO_5042983708" description="3-carboxymuconate cyclase" evidence="1">
    <location>
        <begin position="16"/>
        <end position="394"/>
    </location>
</feature>
<evidence type="ECO:0000313" key="3">
    <source>
        <dbReference type="Proteomes" id="UP001168146"/>
    </source>
</evidence>
<feature type="signal peptide" evidence="1">
    <location>
        <begin position="1"/>
        <end position="15"/>
    </location>
</feature>
<dbReference type="SUPFAM" id="SSF63829">
    <property type="entry name" value="Calcium-dependent phosphotriesterase"/>
    <property type="match status" value="1"/>
</dbReference>
<proteinExistence type="predicted"/>
<reference evidence="2" key="1">
    <citation type="submission" date="2021-12" db="EMBL/GenBank/DDBJ databases">
        <title>Black yeast isolated from Biological Soil Crust.</title>
        <authorList>
            <person name="Kurbessoian T."/>
        </authorList>
    </citation>
    <scope>NUCLEOTIDE SEQUENCE</scope>
    <source>
        <strain evidence="2">CCFEE 5208</strain>
    </source>
</reference>
<dbReference type="Gene3D" id="2.130.10.10">
    <property type="entry name" value="YVTN repeat-like/Quinoprotein amine dehydrogenase"/>
    <property type="match status" value="1"/>
</dbReference>
<accession>A0AAN6F4C5</accession>
<gene>
    <name evidence="2" type="ORF">LTR82_018182</name>
</gene>